<dbReference type="InterPro" id="IPR044917">
    <property type="entry name" value="PRIMPOL"/>
</dbReference>
<evidence type="ECO:0000256" key="4">
    <source>
        <dbReference type="ARBA" id="ARBA00047303"/>
    </source>
</evidence>
<accession>A0A7I8LLN6</accession>
<dbReference type="GO" id="GO:0003682">
    <property type="term" value="F:chromatin binding"/>
    <property type="evidence" value="ECO:0007669"/>
    <property type="project" value="TreeGrafter"/>
</dbReference>
<dbReference type="Pfam" id="PF03121">
    <property type="entry name" value="Herpes_UL52"/>
    <property type="match status" value="1"/>
</dbReference>
<dbReference type="Proteomes" id="UP000663760">
    <property type="component" value="Chromosome 18"/>
</dbReference>
<dbReference type="GO" id="GO:0005759">
    <property type="term" value="C:mitochondrial matrix"/>
    <property type="evidence" value="ECO:0007669"/>
    <property type="project" value="TreeGrafter"/>
</dbReference>
<dbReference type="AlphaFoldDB" id="A0A7I8LLN6"/>
<dbReference type="PANTHER" id="PTHR31399">
    <property type="entry name" value="DNA-DIRECTED PRIMASE / POLYMERASE PROTEIN"/>
    <property type="match status" value="1"/>
</dbReference>
<evidence type="ECO:0000313" key="6">
    <source>
        <dbReference type="EMBL" id="CAA7410967.1"/>
    </source>
</evidence>
<name>A0A7I8LLN6_SPIIN</name>
<evidence type="ECO:0000256" key="5">
    <source>
        <dbReference type="SAM" id="MobiDB-lite"/>
    </source>
</evidence>
<gene>
    <name evidence="6" type="ORF">SI8410_18021645</name>
</gene>
<protein>
    <recommendedName>
        <fullName evidence="1">DNA-directed primase/polymerase protein</fullName>
        <ecNumber evidence="3">2.7.7.102</ecNumber>
    </recommendedName>
</protein>
<reference evidence="6" key="1">
    <citation type="submission" date="2020-02" db="EMBL/GenBank/DDBJ databases">
        <authorList>
            <person name="Scholz U."/>
            <person name="Mascher M."/>
            <person name="Fiebig A."/>
        </authorList>
    </citation>
    <scope>NUCLEOTIDE SEQUENCE</scope>
</reference>
<evidence type="ECO:0000313" key="7">
    <source>
        <dbReference type="Proteomes" id="UP000663760"/>
    </source>
</evidence>
<sequence>MSASDPKDDVDRLFDCFKCGIATPQSALLEKKRGGEAQRRRGDMRAESSGLSHFGARGSLKESQPPSREKLCPSSSMACKLNGVKHISPVVFYGSPHGVPAKKPARLLRLLREIHVDLKEQEEFNLREEVWATFPRQEEAVRFAKTHERVHLFSYQDHLNGQRRFLVCTYEEFWRRYERMDSKVRHHYEVIQEGLPCHLYFDLEFNKRDNPERNADEMVDILVSVIFSVLFDKYSIEGKQDWIMELDSSTVEKFSRHLIIRIPQTAFKDNGHIGAFVSELCSRICSASDKDPQLEKLFIRKNICSAELSSQLFVDTGVYSRNRCFRLVSSSKAGKNSVLLPTRRFRSKNMNDKEVFMESLICRMDADCRRLLVCKLDLDCKKSLLFDFEVSDSHEQRHDLPGKAAILNSQEKISGTYLTGRSPFPNLDSFIEAIGSLENTLGKIRSWYWFSEFGLMIYSMLRSRYCERIGREHKSNHVMYVVDFRSGIYYQKCYDPDCKGYRSPFRPLPKDVVPDGVTFSCSTQRGNREDSSNVDFDFQLVEGIPEEGSIDDCEWITESCKKDRGWWQEALNFTEHIERMRQMPESCNKDVEESQDWWMDAESFISKVEENHSLDAR</sequence>
<dbReference type="OrthoDB" id="5988181at2759"/>
<evidence type="ECO:0000256" key="2">
    <source>
        <dbReference type="ARBA" id="ARBA00044677"/>
    </source>
</evidence>
<comment type="catalytic activity">
    <reaction evidence="4">
        <text>DNA(n) + a 2'-deoxyribonucleoside 5'-triphosphate = DNA(n+1) + diphosphate</text>
        <dbReference type="Rhea" id="RHEA:22508"/>
        <dbReference type="Rhea" id="RHEA-COMP:17339"/>
        <dbReference type="Rhea" id="RHEA-COMP:17340"/>
        <dbReference type="ChEBI" id="CHEBI:33019"/>
        <dbReference type="ChEBI" id="CHEBI:61560"/>
        <dbReference type="ChEBI" id="CHEBI:173112"/>
        <dbReference type="EC" id="2.7.7.7"/>
    </reaction>
    <physiologicalReaction direction="left-to-right" evidence="4">
        <dbReference type="Rhea" id="RHEA:22509"/>
    </physiologicalReaction>
</comment>
<evidence type="ECO:0000256" key="3">
    <source>
        <dbReference type="ARBA" id="ARBA00044768"/>
    </source>
</evidence>
<dbReference type="GO" id="GO:0009411">
    <property type="term" value="P:response to UV"/>
    <property type="evidence" value="ECO:0007669"/>
    <property type="project" value="TreeGrafter"/>
</dbReference>
<comment type="catalytic activity">
    <reaction evidence="2">
        <text>ssDNA + n NTP = ssDNA/pppN(pN)n-1 hybrid + (n-1) diphosphate.</text>
        <dbReference type="EC" id="2.7.7.102"/>
    </reaction>
</comment>
<feature type="region of interest" description="Disordered" evidence="5">
    <location>
        <begin position="30"/>
        <end position="69"/>
    </location>
</feature>
<dbReference type="EMBL" id="LR746281">
    <property type="protein sequence ID" value="CAA7410967.1"/>
    <property type="molecule type" value="Genomic_DNA"/>
</dbReference>
<dbReference type="GO" id="GO:0006264">
    <property type="term" value="P:mitochondrial DNA replication"/>
    <property type="evidence" value="ECO:0007669"/>
    <property type="project" value="TreeGrafter"/>
</dbReference>
<dbReference type="GO" id="GO:0005634">
    <property type="term" value="C:nucleus"/>
    <property type="evidence" value="ECO:0007669"/>
    <property type="project" value="TreeGrafter"/>
</dbReference>
<evidence type="ECO:0000256" key="1">
    <source>
        <dbReference type="ARBA" id="ARBA00026139"/>
    </source>
</evidence>
<organism evidence="6 7">
    <name type="scientific">Spirodela intermedia</name>
    <name type="common">Intermediate duckweed</name>
    <dbReference type="NCBI Taxonomy" id="51605"/>
    <lineage>
        <taxon>Eukaryota</taxon>
        <taxon>Viridiplantae</taxon>
        <taxon>Streptophyta</taxon>
        <taxon>Embryophyta</taxon>
        <taxon>Tracheophyta</taxon>
        <taxon>Spermatophyta</taxon>
        <taxon>Magnoliopsida</taxon>
        <taxon>Liliopsida</taxon>
        <taxon>Araceae</taxon>
        <taxon>Lemnoideae</taxon>
        <taxon>Spirodela</taxon>
    </lineage>
</organism>
<proteinExistence type="predicted"/>
<feature type="compositionally biased region" description="Basic and acidic residues" evidence="5">
    <location>
        <begin position="30"/>
        <end position="46"/>
    </location>
</feature>
<dbReference type="EC" id="2.7.7.102" evidence="3"/>
<dbReference type="GO" id="GO:0042276">
    <property type="term" value="P:error-prone translesion synthesis"/>
    <property type="evidence" value="ECO:0007669"/>
    <property type="project" value="InterPro"/>
</dbReference>
<dbReference type="GO" id="GO:0031297">
    <property type="term" value="P:replication fork processing"/>
    <property type="evidence" value="ECO:0007669"/>
    <property type="project" value="TreeGrafter"/>
</dbReference>
<dbReference type="GO" id="GO:0003887">
    <property type="term" value="F:DNA-directed DNA polymerase activity"/>
    <property type="evidence" value="ECO:0007669"/>
    <property type="project" value="UniProtKB-EC"/>
</dbReference>
<keyword evidence="7" id="KW-1185">Reference proteome</keyword>
<dbReference type="PANTHER" id="PTHR31399:SF0">
    <property type="entry name" value="DNA-DIRECTED PRIMASE_POLYMERASE PROTEIN"/>
    <property type="match status" value="1"/>
</dbReference>